<name>A0A844YYX0_9SPHN</name>
<proteinExistence type="predicted"/>
<evidence type="ECO:0008006" key="3">
    <source>
        <dbReference type="Google" id="ProtNLM"/>
    </source>
</evidence>
<evidence type="ECO:0000313" key="2">
    <source>
        <dbReference type="Proteomes" id="UP000466966"/>
    </source>
</evidence>
<dbReference type="EMBL" id="WTYV01000011">
    <property type="protein sequence ID" value="MXO73525.1"/>
    <property type="molecule type" value="Genomic_DNA"/>
</dbReference>
<dbReference type="Pfam" id="PF15956">
    <property type="entry name" value="DUF4760"/>
    <property type="match status" value="1"/>
</dbReference>
<dbReference type="RefSeq" id="WP_160773456.1">
    <property type="nucleotide sequence ID" value="NZ_WTYV01000011.1"/>
</dbReference>
<comment type="caution">
    <text evidence="1">The sequence shown here is derived from an EMBL/GenBank/DDBJ whole genome shotgun (WGS) entry which is preliminary data.</text>
</comment>
<gene>
    <name evidence="1" type="ORF">GRI99_18065</name>
</gene>
<sequence length="176" mass="20344">MSDTLVSLSSIAVAVLALMLAFWQTQIAARSLQTQAQSSKESAQLQALISFRELARECKYADSIEIISRLKCKSYLDFVEKTERAERDQIRDCIEFLNFVCILINSGHIERQSVWNVYFVAFRIVGKNLSPWWFEGEWIEHPQRYSSAKRMAEIVLEVSEEQIAAFDDRKRLTGEL</sequence>
<reference evidence="1 2" key="1">
    <citation type="submission" date="2019-12" db="EMBL/GenBank/DDBJ databases">
        <title>Genomic-based taxomic classification of the family Erythrobacteraceae.</title>
        <authorList>
            <person name="Xu L."/>
        </authorList>
    </citation>
    <scope>NUCLEOTIDE SEQUENCE [LARGE SCALE GENOMIC DNA]</scope>
    <source>
        <strain evidence="1 2">M0322</strain>
    </source>
</reference>
<accession>A0A844YYX0</accession>
<dbReference type="AlphaFoldDB" id="A0A844YYX0"/>
<keyword evidence="2" id="KW-1185">Reference proteome</keyword>
<dbReference type="InterPro" id="IPR031876">
    <property type="entry name" value="DUF4760"/>
</dbReference>
<dbReference type="Proteomes" id="UP000466966">
    <property type="component" value="Unassembled WGS sequence"/>
</dbReference>
<evidence type="ECO:0000313" key="1">
    <source>
        <dbReference type="EMBL" id="MXO73525.1"/>
    </source>
</evidence>
<organism evidence="1 2">
    <name type="scientific">Alteraurantiacibacter buctensis</name>
    <dbReference type="NCBI Taxonomy" id="1503981"/>
    <lineage>
        <taxon>Bacteria</taxon>
        <taxon>Pseudomonadati</taxon>
        <taxon>Pseudomonadota</taxon>
        <taxon>Alphaproteobacteria</taxon>
        <taxon>Sphingomonadales</taxon>
        <taxon>Erythrobacteraceae</taxon>
        <taxon>Alteraurantiacibacter</taxon>
    </lineage>
</organism>
<protein>
    <recommendedName>
        <fullName evidence="3">DUF4760 domain-containing protein</fullName>
    </recommendedName>
</protein>